<dbReference type="PaxDb" id="3880-AES99234"/>
<dbReference type="Proteomes" id="UP000002051">
    <property type="component" value="Chromosome 5"/>
</dbReference>
<dbReference type="EnsemblPlants" id="AES99234">
    <property type="protein sequence ID" value="AES99234"/>
    <property type="gene ID" value="MTR_5g078110"/>
</dbReference>
<reference evidence="1 3" key="2">
    <citation type="journal article" date="2014" name="BMC Genomics">
        <title>An improved genome release (version Mt4.0) for the model legume Medicago truncatula.</title>
        <authorList>
            <person name="Tang H."/>
            <person name="Krishnakumar V."/>
            <person name="Bidwell S."/>
            <person name="Rosen B."/>
            <person name="Chan A."/>
            <person name="Zhou S."/>
            <person name="Gentzbittel L."/>
            <person name="Childs K.L."/>
            <person name="Yandell M."/>
            <person name="Gundlach H."/>
            <person name="Mayer K.F."/>
            <person name="Schwartz D.C."/>
            <person name="Town C.D."/>
        </authorList>
    </citation>
    <scope>GENOME REANNOTATION</scope>
    <source>
        <strain evidence="2 3">cv. Jemalong A17</strain>
    </source>
</reference>
<reference evidence="2" key="3">
    <citation type="submission" date="2015-04" db="UniProtKB">
        <authorList>
            <consortium name="EnsemblPlants"/>
        </authorList>
    </citation>
    <scope>IDENTIFICATION</scope>
    <source>
        <strain evidence="2">cv. Jemalong A17</strain>
    </source>
</reference>
<evidence type="ECO:0000313" key="2">
    <source>
        <dbReference type="EnsemblPlants" id="AES99234"/>
    </source>
</evidence>
<dbReference type="EMBL" id="CM001221">
    <property type="protein sequence ID" value="AES99234.1"/>
    <property type="molecule type" value="Genomic_DNA"/>
</dbReference>
<evidence type="ECO:0000313" key="3">
    <source>
        <dbReference type="Proteomes" id="UP000002051"/>
    </source>
</evidence>
<organism evidence="1 3">
    <name type="scientific">Medicago truncatula</name>
    <name type="common">Barrel medic</name>
    <name type="synonym">Medicago tribuloides</name>
    <dbReference type="NCBI Taxonomy" id="3880"/>
    <lineage>
        <taxon>Eukaryota</taxon>
        <taxon>Viridiplantae</taxon>
        <taxon>Streptophyta</taxon>
        <taxon>Embryophyta</taxon>
        <taxon>Tracheophyta</taxon>
        <taxon>Spermatophyta</taxon>
        <taxon>Magnoliopsida</taxon>
        <taxon>eudicotyledons</taxon>
        <taxon>Gunneridae</taxon>
        <taxon>Pentapetalae</taxon>
        <taxon>rosids</taxon>
        <taxon>fabids</taxon>
        <taxon>Fabales</taxon>
        <taxon>Fabaceae</taxon>
        <taxon>Papilionoideae</taxon>
        <taxon>50 kb inversion clade</taxon>
        <taxon>NPAAA clade</taxon>
        <taxon>Hologalegina</taxon>
        <taxon>IRL clade</taxon>
        <taxon>Trifolieae</taxon>
        <taxon>Medicago</taxon>
    </lineage>
</organism>
<protein>
    <submittedName>
        <fullName evidence="1">Transmembrane protein, putative</fullName>
    </submittedName>
</protein>
<keyword evidence="1" id="KW-0472">Membrane</keyword>
<keyword evidence="3" id="KW-1185">Reference proteome</keyword>
<sequence length="68" mass="8114">MAMGIKKKKWTFYAQFSAQHCASWLLQCWAVAALLYYCVRVRFTWIVDHCCLLYMDWIIRNNTNSTSL</sequence>
<proteinExistence type="predicted"/>
<accession>G7K1N6</accession>
<dbReference type="AlphaFoldDB" id="G7K1N6"/>
<keyword evidence="1" id="KW-0812">Transmembrane</keyword>
<gene>
    <name evidence="1" type="ordered locus">MTR_5g078110</name>
</gene>
<name>G7K1N6_MEDTR</name>
<reference evidence="1 3" key="1">
    <citation type="journal article" date="2011" name="Nature">
        <title>The Medicago genome provides insight into the evolution of rhizobial symbioses.</title>
        <authorList>
            <person name="Young N.D."/>
            <person name="Debelle F."/>
            <person name="Oldroyd G.E."/>
            <person name="Geurts R."/>
            <person name="Cannon S.B."/>
            <person name="Udvardi M.K."/>
            <person name="Benedito V.A."/>
            <person name="Mayer K.F."/>
            <person name="Gouzy J."/>
            <person name="Schoof H."/>
            <person name="Van de Peer Y."/>
            <person name="Proost S."/>
            <person name="Cook D.R."/>
            <person name="Meyers B.C."/>
            <person name="Spannagl M."/>
            <person name="Cheung F."/>
            <person name="De Mita S."/>
            <person name="Krishnakumar V."/>
            <person name="Gundlach H."/>
            <person name="Zhou S."/>
            <person name="Mudge J."/>
            <person name="Bharti A.K."/>
            <person name="Murray J.D."/>
            <person name="Naoumkina M.A."/>
            <person name="Rosen B."/>
            <person name="Silverstein K.A."/>
            <person name="Tang H."/>
            <person name="Rombauts S."/>
            <person name="Zhao P.X."/>
            <person name="Zhou P."/>
            <person name="Barbe V."/>
            <person name="Bardou P."/>
            <person name="Bechner M."/>
            <person name="Bellec A."/>
            <person name="Berger A."/>
            <person name="Berges H."/>
            <person name="Bidwell S."/>
            <person name="Bisseling T."/>
            <person name="Choisne N."/>
            <person name="Couloux A."/>
            <person name="Denny R."/>
            <person name="Deshpande S."/>
            <person name="Dai X."/>
            <person name="Doyle J.J."/>
            <person name="Dudez A.M."/>
            <person name="Farmer A.D."/>
            <person name="Fouteau S."/>
            <person name="Franken C."/>
            <person name="Gibelin C."/>
            <person name="Gish J."/>
            <person name="Goldstein S."/>
            <person name="Gonzalez A.J."/>
            <person name="Green P.J."/>
            <person name="Hallab A."/>
            <person name="Hartog M."/>
            <person name="Hua A."/>
            <person name="Humphray S.J."/>
            <person name="Jeong D.H."/>
            <person name="Jing Y."/>
            <person name="Jocker A."/>
            <person name="Kenton S.M."/>
            <person name="Kim D.J."/>
            <person name="Klee K."/>
            <person name="Lai H."/>
            <person name="Lang C."/>
            <person name="Lin S."/>
            <person name="Macmil S.L."/>
            <person name="Magdelenat G."/>
            <person name="Matthews L."/>
            <person name="McCorrison J."/>
            <person name="Monaghan E.L."/>
            <person name="Mun J.H."/>
            <person name="Najar F.Z."/>
            <person name="Nicholson C."/>
            <person name="Noirot C."/>
            <person name="O'Bleness M."/>
            <person name="Paule C.R."/>
            <person name="Poulain J."/>
            <person name="Prion F."/>
            <person name="Qin B."/>
            <person name="Qu C."/>
            <person name="Retzel E.F."/>
            <person name="Riddle C."/>
            <person name="Sallet E."/>
            <person name="Samain S."/>
            <person name="Samson N."/>
            <person name="Sanders I."/>
            <person name="Saurat O."/>
            <person name="Scarpelli C."/>
            <person name="Schiex T."/>
            <person name="Segurens B."/>
            <person name="Severin A.J."/>
            <person name="Sherrier D.J."/>
            <person name="Shi R."/>
            <person name="Sims S."/>
            <person name="Singer S.R."/>
            <person name="Sinharoy S."/>
            <person name="Sterck L."/>
            <person name="Viollet A."/>
            <person name="Wang B.B."/>
            <person name="Wang K."/>
            <person name="Wang M."/>
            <person name="Wang X."/>
            <person name="Warfsmann J."/>
            <person name="Weissenbach J."/>
            <person name="White D.D."/>
            <person name="White J.D."/>
            <person name="Wiley G.B."/>
            <person name="Wincker P."/>
            <person name="Xing Y."/>
            <person name="Yang L."/>
            <person name="Yao Z."/>
            <person name="Ying F."/>
            <person name="Zhai J."/>
            <person name="Zhou L."/>
            <person name="Zuber A."/>
            <person name="Denarie J."/>
            <person name="Dixon R.A."/>
            <person name="May G.D."/>
            <person name="Schwartz D.C."/>
            <person name="Rogers J."/>
            <person name="Quetier F."/>
            <person name="Town C.D."/>
            <person name="Roe B.A."/>
        </authorList>
    </citation>
    <scope>NUCLEOTIDE SEQUENCE [LARGE SCALE GENOMIC DNA]</scope>
    <source>
        <strain evidence="1">A17</strain>
        <strain evidence="2 3">cv. Jemalong A17</strain>
    </source>
</reference>
<evidence type="ECO:0000313" key="1">
    <source>
        <dbReference type="EMBL" id="AES99234.1"/>
    </source>
</evidence>
<dbReference type="HOGENOM" id="CLU_2797805_0_0_1"/>